<dbReference type="AlphaFoldDB" id="A0A0D5Y3V8"/>
<dbReference type="PATRIC" id="fig|587753.10.peg.4272"/>
<sequence length="50" mass="5249">MKLWAGATVAAAGGGDKAGLNKRPAVDPDLHDTRRDTRPLHDAGREKSAP</sequence>
<dbReference type="KEGG" id="pcz:PCL1606_42730"/>
<proteinExistence type="predicted"/>
<name>A0A0D5Y3V8_9PSED</name>
<protein>
    <submittedName>
        <fullName evidence="2">Uncharacterized protein</fullName>
    </submittedName>
</protein>
<feature type="compositionally biased region" description="Low complexity" evidence="1">
    <location>
        <begin position="1"/>
        <end position="11"/>
    </location>
</feature>
<evidence type="ECO:0000313" key="2">
    <source>
        <dbReference type="EMBL" id="AKA25720.1"/>
    </source>
</evidence>
<dbReference type="Proteomes" id="UP000032748">
    <property type="component" value="Chromosome"/>
</dbReference>
<gene>
    <name evidence="2" type="ORF">PCL1606_42730</name>
</gene>
<organism evidence="2 3">
    <name type="scientific">Pseudomonas chlororaphis</name>
    <dbReference type="NCBI Taxonomy" id="587753"/>
    <lineage>
        <taxon>Bacteria</taxon>
        <taxon>Pseudomonadati</taxon>
        <taxon>Pseudomonadota</taxon>
        <taxon>Gammaproteobacteria</taxon>
        <taxon>Pseudomonadales</taxon>
        <taxon>Pseudomonadaceae</taxon>
        <taxon>Pseudomonas</taxon>
    </lineage>
</organism>
<reference evidence="2 3" key="1">
    <citation type="journal article" date="2015" name="Mol. Plant Microbe Interact.">
        <title>Comparative Genomic Analysis of Pseudomonas chlororaphis PCL1606 Reveals New Insight into Antifungal Compounds Involved in Biocontrol.</title>
        <authorList>
            <person name="Calderon C.E."/>
            <person name="Ramos C."/>
            <person name="de Vicente A."/>
            <person name="Cazorla F.M."/>
        </authorList>
    </citation>
    <scope>NUCLEOTIDE SEQUENCE [LARGE SCALE GENOMIC DNA]</scope>
    <source>
        <strain evidence="2 3">PCL1606</strain>
    </source>
</reference>
<evidence type="ECO:0000256" key="1">
    <source>
        <dbReference type="SAM" id="MobiDB-lite"/>
    </source>
</evidence>
<dbReference type="EMBL" id="CP011110">
    <property type="protein sequence ID" value="AKA25720.1"/>
    <property type="molecule type" value="Genomic_DNA"/>
</dbReference>
<feature type="compositionally biased region" description="Basic and acidic residues" evidence="1">
    <location>
        <begin position="24"/>
        <end position="50"/>
    </location>
</feature>
<feature type="region of interest" description="Disordered" evidence="1">
    <location>
        <begin position="1"/>
        <end position="50"/>
    </location>
</feature>
<accession>A0A0D5Y3V8</accession>
<evidence type="ECO:0000313" key="3">
    <source>
        <dbReference type="Proteomes" id="UP000032748"/>
    </source>
</evidence>